<name>G5SNX5_9BACT</name>
<evidence type="ECO:0000313" key="1">
    <source>
        <dbReference type="EMBL" id="EHH01088.1"/>
    </source>
</evidence>
<protein>
    <submittedName>
        <fullName evidence="1">Uncharacterized protein</fullName>
    </submittedName>
</protein>
<sequence>MRYIRSCHVVSFYEDKSRQKKWGEQQNRTDFHLLLRSPFAIFVPTKIGCGSA</sequence>
<gene>
    <name evidence="1" type="ORF">HMPREF9441_01136</name>
</gene>
<organism evidence="1 2">
    <name type="scientific">Paraprevotella clara YIT 11840</name>
    <dbReference type="NCBI Taxonomy" id="762968"/>
    <lineage>
        <taxon>Bacteria</taxon>
        <taxon>Pseudomonadati</taxon>
        <taxon>Bacteroidota</taxon>
        <taxon>Bacteroidia</taxon>
        <taxon>Bacteroidales</taxon>
        <taxon>Prevotellaceae</taxon>
        <taxon>Paraprevotella</taxon>
    </lineage>
</organism>
<dbReference type="HOGENOM" id="CLU_3082773_0_0_10"/>
<proteinExistence type="predicted"/>
<dbReference type="Proteomes" id="UP000003598">
    <property type="component" value="Unassembled WGS sequence"/>
</dbReference>
<reference evidence="1 2" key="1">
    <citation type="submission" date="2011-03" db="EMBL/GenBank/DDBJ databases">
        <authorList>
            <person name="Weinstock G."/>
            <person name="Sodergren E."/>
            <person name="Clifton S."/>
            <person name="Fulton L."/>
            <person name="Fulton B."/>
            <person name="Courtney L."/>
            <person name="Fronick C."/>
            <person name="Harrison M."/>
            <person name="Strong C."/>
            <person name="Farmer C."/>
            <person name="Delahaunty K."/>
            <person name="Markovic C."/>
            <person name="Hall O."/>
            <person name="Minx P."/>
            <person name="Tomlinson C."/>
            <person name="Mitreva M."/>
            <person name="Hou S."/>
            <person name="Chen J."/>
            <person name="Wollam A."/>
            <person name="Pepin K.H."/>
            <person name="Johnson M."/>
            <person name="Bhonagiri V."/>
            <person name="Zhang X."/>
            <person name="Suruliraj S."/>
            <person name="Warren W."/>
            <person name="Chinwalla A."/>
            <person name="Mardis E.R."/>
            <person name="Wilson R.K."/>
        </authorList>
    </citation>
    <scope>NUCLEOTIDE SEQUENCE [LARGE SCALE GENOMIC DNA]</scope>
    <source>
        <strain evidence="1 2">YIT 11840</strain>
    </source>
</reference>
<evidence type="ECO:0000313" key="2">
    <source>
        <dbReference type="Proteomes" id="UP000003598"/>
    </source>
</evidence>
<keyword evidence="2" id="KW-1185">Reference proteome</keyword>
<dbReference type="AlphaFoldDB" id="G5SNX5"/>
<comment type="caution">
    <text evidence="1">The sequence shown here is derived from an EMBL/GenBank/DDBJ whole genome shotgun (WGS) entry which is preliminary data.</text>
</comment>
<dbReference type="EMBL" id="AFFY01000016">
    <property type="protein sequence ID" value="EHH01088.1"/>
    <property type="molecule type" value="Genomic_DNA"/>
</dbReference>
<accession>G5SNX5</accession>
<dbReference type="STRING" id="762968.HMPREF9441_01136"/>